<dbReference type="GO" id="GO:0016138">
    <property type="term" value="P:glycoside biosynthetic process"/>
    <property type="evidence" value="ECO:0007669"/>
    <property type="project" value="UniProtKB-ARBA"/>
</dbReference>
<keyword evidence="2" id="KW-0328">Glycosyltransferase</keyword>
<dbReference type="Gene3D" id="3.40.50.2000">
    <property type="entry name" value="Glycogen Phosphorylase B"/>
    <property type="match status" value="2"/>
</dbReference>
<proteinExistence type="evidence at transcript level"/>
<dbReference type="Pfam" id="PF00201">
    <property type="entry name" value="UDPGT"/>
    <property type="match status" value="1"/>
</dbReference>
<dbReference type="CDD" id="cd03784">
    <property type="entry name" value="GT1_Gtf-like"/>
    <property type="match status" value="1"/>
</dbReference>
<dbReference type="SUPFAM" id="SSF53756">
    <property type="entry name" value="UDP-Glycosyltransferase/glycogen phosphorylase"/>
    <property type="match status" value="1"/>
</dbReference>
<evidence type="ECO:0000256" key="2">
    <source>
        <dbReference type="ARBA" id="ARBA00022676"/>
    </source>
</evidence>
<evidence type="ECO:0000313" key="4">
    <source>
        <dbReference type="EMBL" id="AXL95246.1"/>
    </source>
</evidence>
<dbReference type="InterPro" id="IPR002213">
    <property type="entry name" value="UDP_glucos_trans"/>
</dbReference>
<keyword evidence="3 4" id="KW-0808">Transferase</keyword>
<evidence type="ECO:0000256" key="3">
    <source>
        <dbReference type="ARBA" id="ARBA00022679"/>
    </source>
</evidence>
<dbReference type="AlphaFoldDB" id="A0A3S7QI82"/>
<organism evidence="4">
    <name type="scientific">Andrographis paniculata</name>
    <name type="common">Creat</name>
    <name type="synonym">Justicia paniculata</name>
    <dbReference type="NCBI Taxonomy" id="175694"/>
    <lineage>
        <taxon>Eukaryota</taxon>
        <taxon>Viridiplantae</taxon>
        <taxon>Streptophyta</taxon>
        <taxon>Embryophyta</taxon>
        <taxon>Tracheophyta</taxon>
        <taxon>Spermatophyta</taxon>
        <taxon>Magnoliopsida</taxon>
        <taxon>eudicotyledons</taxon>
        <taxon>Gunneridae</taxon>
        <taxon>Pentapetalae</taxon>
        <taxon>asterids</taxon>
        <taxon>lamiids</taxon>
        <taxon>Lamiales</taxon>
        <taxon>Acanthaceae</taxon>
        <taxon>Acanthoideae</taxon>
        <taxon>Andrographideae</taxon>
        <taxon>Andrographis</taxon>
    </lineage>
</organism>
<comment type="similarity">
    <text evidence="1">Belongs to the UDP-glycosyltransferase family.</text>
</comment>
<dbReference type="PANTHER" id="PTHR11926:SF1464">
    <property type="entry name" value="UDP-GLYCOSYLTRANSFERASE 76B1-LIKE"/>
    <property type="match status" value="1"/>
</dbReference>
<name>A0A3S7QI82_ANDPA</name>
<sequence>MTSNDTGSSNLGSRVVLFPLPAQGHINPMFQLANILHSIGYAISIVYTPHNAPDISRFPHFHFQLISDSNSQSDYPIFKPLDVVSSINQLNVHYAGPFKICLARILSDHESFGTVRCIVADAIWHFTQAVADELNIPRIVLRTSSVCSFLAFTALPLFRKIGYLANLEARAEEAVQEFPPIKVKDIPTIGDGDQDSTIELISTVVTETKKSSGLIFNTFQELEPPDLNELRRQFRMPVFAVGPFHKRFSAAETSLRKQDRSSIDWLDTQAPQSVLYVSFGSVATMDKTAFLEAAWGLANSGQPFLWVVRPGSINGAVAAPGSEMLPGEWAEEVSQRSCVVEWAPQQEVLAHPSVGGFWTHSGWNSTLESICEGVPMMCAPCFGDQMVNARWVSDVWRIGINLERVFARRDVEEGVR</sequence>
<protein>
    <submittedName>
        <fullName evidence="4">UDP-glycosyltransferase</fullName>
    </submittedName>
</protein>
<dbReference type="FunFam" id="3.40.50.2000:FF:000120">
    <property type="entry name" value="UDP-glycosyltransferase 76C1"/>
    <property type="match status" value="1"/>
</dbReference>
<dbReference type="FunFam" id="3.40.50.2000:FF:000060">
    <property type="entry name" value="Glycosyltransferase"/>
    <property type="match status" value="1"/>
</dbReference>
<reference evidence="4" key="1">
    <citation type="journal article" date="2018" name="Plant J.">
        <title>The medicinal plant Andrographis paniculata genome provides insight into biosynthesis of the bioactive diterpenoid neoandrographolide.</title>
        <authorList>
            <person name="Sun W."/>
            <person name="Leng L."/>
            <person name="Yin Q."/>
            <person name="Xu M."/>
            <person name="Huang M."/>
            <person name="Xu Z."/>
            <person name="Zhang Y."/>
            <person name="Yao H."/>
            <person name="Wang C."/>
            <person name="Xiong C."/>
            <person name="Chen S."/>
            <person name="Jiang C."/>
            <person name="Xie N."/>
            <person name="Zheng X."/>
            <person name="Wang Y."/>
            <person name="Song C."/>
            <person name="Peters R.J."/>
            <person name="Chen S."/>
        </authorList>
    </citation>
    <scope>NUCLEOTIDE SEQUENCE</scope>
    <source>
        <strain evidence="4">CXL_14711</strain>
    </source>
</reference>
<evidence type="ECO:0000256" key="1">
    <source>
        <dbReference type="ARBA" id="ARBA00009995"/>
    </source>
</evidence>
<dbReference type="PANTHER" id="PTHR11926">
    <property type="entry name" value="GLUCOSYL/GLUCURONOSYL TRANSFERASES"/>
    <property type="match status" value="1"/>
</dbReference>
<dbReference type="GO" id="GO:0080044">
    <property type="term" value="F:quercetin 7-O-glucosyltransferase activity"/>
    <property type="evidence" value="ECO:0007669"/>
    <property type="project" value="TreeGrafter"/>
</dbReference>
<dbReference type="GO" id="GO:0080043">
    <property type="term" value="F:quercetin 3-O-glucosyltransferase activity"/>
    <property type="evidence" value="ECO:0007669"/>
    <property type="project" value="TreeGrafter"/>
</dbReference>
<accession>A0A3S7QI82</accession>
<dbReference type="EMBL" id="MF285071">
    <property type="protein sequence ID" value="AXL95246.1"/>
    <property type="molecule type" value="mRNA"/>
</dbReference>